<gene>
    <name evidence="3" type="ORF">GCM10017667_22020</name>
</gene>
<protein>
    <submittedName>
        <fullName evidence="3">Uncharacterized protein</fullName>
    </submittedName>
</protein>
<proteinExistence type="predicted"/>
<reference evidence="3" key="1">
    <citation type="journal article" date="2014" name="Int. J. Syst. Evol. Microbiol.">
        <title>Complete genome sequence of Corynebacterium casei LMG S-19264T (=DSM 44701T), isolated from a smear-ripened cheese.</title>
        <authorList>
            <consortium name="US DOE Joint Genome Institute (JGI-PGF)"/>
            <person name="Walter F."/>
            <person name="Albersmeier A."/>
            <person name="Kalinowski J."/>
            <person name="Ruckert C."/>
        </authorList>
    </citation>
    <scope>NUCLEOTIDE SEQUENCE</scope>
    <source>
        <strain evidence="3">JCM 4122</strain>
    </source>
</reference>
<feature type="compositionally biased region" description="Low complexity" evidence="1">
    <location>
        <begin position="1"/>
        <end position="13"/>
    </location>
</feature>
<feature type="transmembrane region" description="Helical" evidence="2">
    <location>
        <begin position="60"/>
        <end position="81"/>
    </location>
</feature>
<organism evidence="3 4">
    <name type="scientific">Streptomyces filamentosus</name>
    <name type="common">Streptomyces roseosporus</name>
    <dbReference type="NCBI Taxonomy" id="67294"/>
    <lineage>
        <taxon>Bacteria</taxon>
        <taxon>Bacillati</taxon>
        <taxon>Actinomycetota</taxon>
        <taxon>Actinomycetes</taxon>
        <taxon>Kitasatosporales</taxon>
        <taxon>Streptomycetaceae</taxon>
        <taxon>Streptomyces</taxon>
    </lineage>
</organism>
<feature type="compositionally biased region" description="Low complexity" evidence="1">
    <location>
        <begin position="22"/>
        <end position="46"/>
    </location>
</feature>
<reference evidence="3" key="2">
    <citation type="submission" date="2020-09" db="EMBL/GenBank/DDBJ databases">
        <authorList>
            <person name="Sun Q."/>
            <person name="Ohkuma M."/>
        </authorList>
    </citation>
    <scope>NUCLEOTIDE SEQUENCE</scope>
    <source>
        <strain evidence="3">JCM 4122</strain>
    </source>
</reference>
<evidence type="ECO:0000256" key="2">
    <source>
        <dbReference type="SAM" id="Phobius"/>
    </source>
</evidence>
<sequence length="303" mass="31762">MSVTESSPAADEQPSPPPAAPAPADAVPVDAPSADVPPADASSADAPPTPRKARRVLAAVARWTAAVVVFAGAGAGTAAWITSLDRHEVPGLATEGDGRWEYPRLGLPALPEGRPRPFTDGNDGEVHHADARRLVLPAPAGAKVDPKADGAWVTTESFLSLYGEEDRAELRTALADSTLRHVAARAWSMPDGTRTTVHLLRFGSVAYAEAFKDEALDAGVAAAPGVLPRGVEAVVPEDYASVVDVPGTTLYAFREKKPYGPEQTRWAYLQTGDIVAVVSQVRAGEALAVPFQQTVTLQNQLLG</sequence>
<dbReference type="RefSeq" id="WP_190041392.1">
    <property type="nucleotide sequence ID" value="NZ_BNBE01000001.1"/>
</dbReference>
<accession>A0A919EKY3</accession>
<evidence type="ECO:0000256" key="1">
    <source>
        <dbReference type="SAM" id="MobiDB-lite"/>
    </source>
</evidence>
<keyword evidence="2" id="KW-1133">Transmembrane helix</keyword>
<name>A0A919EKY3_STRFL</name>
<dbReference type="AlphaFoldDB" id="A0A919EKY3"/>
<keyword evidence="2" id="KW-0472">Membrane</keyword>
<keyword evidence="4" id="KW-1185">Reference proteome</keyword>
<dbReference type="Proteomes" id="UP000632849">
    <property type="component" value="Unassembled WGS sequence"/>
</dbReference>
<evidence type="ECO:0000313" key="4">
    <source>
        <dbReference type="Proteomes" id="UP000632849"/>
    </source>
</evidence>
<keyword evidence="2" id="KW-0812">Transmembrane</keyword>
<feature type="region of interest" description="Disordered" evidence="1">
    <location>
        <begin position="1"/>
        <end position="50"/>
    </location>
</feature>
<dbReference type="EMBL" id="BNBE01000001">
    <property type="protein sequence ID" value="GHF92105.1"/>
    <property type="molecule type" value="Genomic_DNA"/>
</dbReference>
<comment type="caution">
    <text evidence="3">The sequence shown here is derived from an EMBL/GenBank/DDBJ whole genome shotgun (WGS) entry which is preliminary data.</text>
</comment>
<evidence type="ECO:0000313" key="3">
    <source>
        <dbReference type="EMBL" id="GHF92105.1"/>
    </source>
</evidence>